<evidence type="ECO:0000259" key="6">
    <source>
        <dbReference type="PROSITE" id="PS50011"/>
    </source>
</evidence>
<evidence type="ECO:0000256" key="5">
    <source>
        <dbReference type="ARBA" id="ARBA00022840"/>
    </source>
</evidence>
<name>A0A1E7F980_9STRA</name>
<dbReference type="Gene3D" id="1.10.510.10">
    <property type="entry name" value="Transferase(Phosphotransferase) domain 1"/>
    <property type="match status" value="1"/>
</dbReference>
<keyword evidence="8" id="KW-1185">Reference proteome</keyword>
<dbReference type="OrthoDB" id="9332038at2759"/>
<evidence type="ECO:0000256" key="2">
    <source>
        <dbReference type="ARBA" id="ARBA00022679"/>
    </source>
</evidence>
<dbReference type="SMART" id="SM00220">
    <property type="entry name" value="S_TKc"/>
    <property type="match status" value="1"/>
</dbReference>
<dbReference type="Proteomes" id="UP000095751">
    <property type="component" value="Unassembled WGS sequence"/>
</dbReference>
<dbReference type="PROSITE" id="PS50011">
    <property type="entry name" value="PROTEIN_KINASE_DOM"/>
    <property type="match status" value="1"/>
</dbReference>
<dbReference type="InParanoid" id="A0A1E7F980"/>
<keyword evidence="5" id="KW-0067">ATP-binding</keyword>
<dbReference type="SUPFAM" id="SSF56112">
    <property type="entry name" value="Protein kinase-like (PK-like)"/>
    <property type="match status" value="1"/>
</dbReference>
<organism evidence="7 8">
    <name type="scientific">Fragilariopsis cylindrus CCMP1102</name>
    <dbReference type="NCBI Taxonomy" id="635003"/>
    <lineage>
        <taxon>Eukaryota</taxon>
        <taxon>Sar</taxon>
        <taxon>Stramenopiles</taxon>
        <taxon>Ochrophyta</taxon>
        <taxon>Bacillariophyta</taxon>
        <taxon>Bacillariophyceae</taxon>
        <taxon>Bacillariophycidae</taxon>
        <taxon>Bacillariales</taxon>
        <taxon>Bacillariaceae</taxon>
        <taxon>Fragilariopsis</taxon>
    </lineage>
</organism>
<dbReference type="InterPro" id="IPR008271">
    <property type="entry name" value="Ser/Thr_kinase_AS"/>
</dbReference>
<proteinExistence type="predicted"/>
<evidence type="ECO:0000313" key="7">
    <source>
        <dbReference type="EMBL" id="OEU14738.1"/>
    </source>
</evidence>
<dbReference type="KEGG" id="fcy:FRACYDRAFT_188424"/>
<reference evidence="7 8" key="1">
    <citation type="submission" date="2016-09" db="EMBL/GenBank/DDBJ databases">
        <title>Extensive genetic diversity and differential bi-allelic expression allows diatom success in the polar Southern Ocean.</title>
        <authorList>
            <consortium name="DOE Joint Genome Institute"/>
            <person name="Mock T."/>
            <person name="Otillar R.P."/>
            <person name="Strauss J."/>
            <person name="Dupont C."/>
            <person name="Frickenhaus S."/>
            <person name="Maumus F."/>
            <person name="Mcmullan M."/>
            <person name="Sanges R."/>
            <person name="Schmutz J."/>
            <person name="Toseland A."/>
            <person name="Valas R."/>
            <person name="Veluchamy A."/>
            <person name="Ward B.J."/>
            <person name="Allen A."/>
            <person name="Barry K."/>
            <person name="Falciatore A."/>
            <person name="Ferrante M."/>
            <person name="Fortunato A.E."/>
            <person name="Gloeckner G."/>
            <person name="Gruber A."/>
            <person name="Hipkin R."/>
            <person name="Janech M."/>
            <person name="Kroth P."/>
            <person name="Leese F."/>
            <person name="Lindquist E."/>
            <person name="Lyon B.R."/>
            <person name="Martin J."/>
            <person name="Mayer C."/>
            <person name="Parker M."/>
            <person name="Quesneville H."/>
            <person name="Raymond J."/>
            <person name="Uhlig C."/>
            <person name="Valentin K.U."/>
            <person name="Worden A.Z."/>
            <person name="Armbrust E.V."/>
            <person name="Bowler C."/>
            <person name="Green B."/>
            <person name="Moulton V."/>
            <person name="Van Oosterhout C."/>
            <person name="Grigoriev I."/>
        </authorList>
    </citation>
    <scope>NUCLEOTIDE SEQUENCE [LARGE SCALE GENOMIC DNA]</scope>
    <source>
        <strain evidence="7 8">CCMP1102</strain>
    </source>
</reference>
<feature type="domain" description="Protein kinase" evidence="6">
    <location>
        <begin position="38"/>
        <end position="346"/>
    </location>
</feature>
<sequence>MGDLEYFQLPIIFKSHVTGFEPTKDMALEPGNVIAGQYLVESELGSAAFSTAYRCIDLSSDDTDGHEEVCLKVIKNTKDFFDQSLDEIKILELLRQTGKCDENYILRVKTFFYYREHLIIVTELLRQNLFEFGKFVLDNNEEPYFTLPRLAYITRQCLVALRFVHSLGLVHSDVKPENILLGSYSRAQIKLIDFGSSCYLTDRQSSYIQSRSYRAPEVVLGLPYDGKIDVWSLGCVVAEMYTGEVIFQNDSIVSMLSRIEAFRGSFPRHMIAQGRQCGRFFTKSGLLYEIVDESDRDEAASRTPPEKNLPLERQIKQMFTDFIAKLLTIDPDGRPSAEEALNHPWMLYASSLTDDQIKYPANN</sequence>
<keyword evidence="3" id="KW-0547">Nucleotide-binding</keyword>
<keyword evidence="4 7" id="KW-0418">Kinase</keyword>
<dbReference type="CDD" id="cd14133">
    <property type="entry name" value="PKc_DYRK_like"/>
    <property type="match status" value="1"/>
</dbReference>
<gene>
    <name evidence="7" type="ORF">FRACYDRAFT_188424</name>
</gene>
<evidence type="ECO:0000256" key="3">
    <source>
        <dbReference type="ARBA" id="ARBA00022741"/>
    </source>
</evidence>
<keyword evidence="2" id="KW-0808">Transferase</keyword>
<dbReference type="EMBL" id="KV784360">
    <property type="protein sequence ID" value="OEU14738.1"/>
    <property type="molecule type" value="Genomic_DNA"/>
</dbReference>
<dbReference type="Gene3D" id="3.30.200.20">
    <property type="entry name" value="Phosphorylase Kinase, domain 1"/>
    <property type="match status" value="1"/>
</dbReference>
<dbReference type="GO" id="GO:0004674">
    <property type="term" value="F:protein serine/threonine kinase activity"/>
    <property type="evidence" value="ECO:0007669"/>
    <property type="project" value="UniProtKB-KW"/>
</dbReference>
<dbReference type="InterPro" id="IPR011009">
    <property type="entry name" value="Kinase-like_dom_sf"/>
</dbReference>
<evidence type="ECO:0000256" key="1">
    <source>
        <dbReference type="ARBA" id="ARBA00022527"/>
    </source>
</evidence>
<keyword evidence="1" id="KW-0723">Serine/threonine-protein kinase</keyword>
<evidence type="ECO:0000256" key="4">
    <source>
        <dbReference type="ARBA" id="ARBA00022777"/>
    </source>
</evidence>
<dbReference type="InterPro" id="IPR050494">
    <property type="entry name" value="Ser_Thr_dual-spec_kinase"/>
</dbReference>
<dbReference type="AlphaFoldDB" id="A0A1E7F980"/>
<protein>
    <submittedName>
        <fullName evidence="7">Kinase-like protein</fullName>
    </submittedName>
</protein>
<dbReference type="PANTHER" id="PTHR24058:SF124">
    <property type="entry name" value="PROTEIN KINASE SUPERFAMILY PROTEIN"/>
    <property type="match status" value="1"/>
</dbReference>
<dbReference type="FunCoup" id="A0A1E7F980">
    <property type="interactions" value="125"/>
</dbReference>
<dbReference type="PANTHER" id="PTHR24058">
    <property type="entry name" value="DUAL SPECIFICITY PROTEIN KINASE"/>
    <property type="match status" value="1"/>
</dbReference>
<dbReference type="Pfam" id="PF00069">
    <property type="entry name" value="Pkinase"/>
    <property type="match status" value="1"/>
</dbReference>
<dbReference type="InterPro" id="IPR000719">
    <property type="entry name" value="Prot_kinase_dom"/>
</dbReference>
<evidence type="ECO:0000313" key="8">
    <source>
        <dbReference type="Proteomes" id="UP000095751"/>
    </source>
</evidence>
<accession>A0A1E7F980</accession>
<dbReference type="GO" id="GO:0005524">
    <property type="term" value="F:ATP binding"/>
    <property type="evidence" value="ECO:0007669"/>
    <property type="project" value="UniProtKB-KW"/>
</dbReference>
<dbReference type="PROSITE" id="PS00108">
    <property type="entry name" value="PROTEIN_KINASE_ST"/>
    <property type="match status" value="1"/>
</dbReference>